<accession>A0A7R9CF70</accession>
<name>A0A7R9CF70_TIMCR</name>
<organism evidence="2">
    <name type="scientific">Timema cristinae</name>
    <name type="common">Walking stick</name>
    <dbReference type="NCBI Taxonomy" id="61476"/>
    <lineage>
        <taxon>Eukaryota</taxon>
        <taxon>Metazoa</taxon>
        <taxon>Ecdysozoa</taxon>
        <taxon>Arthropoda</taxon>
        <taxon>Hexapoda</taxon>
        <taxon>Insecta</taxon>
        <taxon>Pterygota</taxon>
        <taxon>Neoptera</taxon>
        <taxon>Polyneoptera</taxon>
        <taxon>Phasmatodea</taxon>
        <taxon>Timematodea</taxon>
        <taxon>Timematoidea</taxon>
        <taxon>Timematidae</taxon>
        <taxon>Timema</taxon>
    </lineage>
</organism>
<dbReference type="EMBL" id="OC316744">
    <property type="protein sequence ID" value="CAD7393543.1"/>
    <property type="molecule type" value="Genomic_DNA"/>
</dbReference>
<protein>
    <submittedName>
        <fullName evidence="2">Uncharacterized protein</fullName>
    </submittedName>
</protein>
<proteinExistence type="predicted"/>
<sequence>MPENCVRTDIDKGKVVSRCCNLGIKVISLQFKDIHHAGFTHSSSKDNPAKPILAAISDKGTALGTTSATVYCLVGSPYTQMFSTTGQVFISVSTLPRDTYSPSCNFTKSFLRSTRRNIVSSKFYNHLLTATIHSSRVSAKITMFIPGSCPSTLRPRPKLAASCSTSAKVFQRYEYSSPMTSLVLTDSGLLTQHLVYRKPVKLPTVPGPVTEGHLPPFPLSDRRETSVGPLTARGDTVLKSYQHHVLISSTIWKQEGNSRIYSPTSPGLAVETARDALTWQAHVMSTSADKSGPPREEDDVFIRPASR</sequence>
<reference evidence="2" key="1">
    <citation type="submission" date="2020-11" db="EMBL/GenBank/DDBJ databases">
        <authorList>
            <person name="Tran Van P."/>
        </authorList>
    </citation>
    <scope>NUCLEOTIDE SEQUENCE</scope>
</reference>
<feature type="region of interest" description="Disordered" evidence="1">
    <location>
        <begin position="284"/>
        <end position="307"/>
    </location>
</feature>
<evidence type="ECO:0000313" key="2">
    <source>
        <dbReference type="EMBL" id="CAD7393543.1"/>
    </source>
</evidence>
<feature type="region of interest" description="Disordered" evidence="1">
    <location>
        <begin position="207"/>
        <end position="226"/>
    </location>
</feature>
<evidence type="ECO:0000256" key="1">
    <source>
        <dbReference type="SAM" id="MobiDB-lite"/>
    </source>
</evidence>
<gene>
    <name evidence="2" type="ORF">TCEB3V08_LOCUS1512</name>
</gene>
<dbReference type="AlphaFoldDB" id="A0A7R9CF70"/>